<name>A0AAE1E029_9GAST</name>
<gene>
    <name evidence="2" type="ORF">RRG08_001749</name>
</gene>
<accession>A0AAE1E029</accession>
<dbReference type="Proteomes" id="UP001283361">
    <property type="component" value="Unassembled WGS sequence"/>
</dbReference>
<keyword evidence="1" id="KW-0732">Signal</keyword>
<feature type="signal peptide" evidence="1">
    <location>
        <begin position="1"/>
        <end position="21"/>
    </location>
</feature>
<dbReference type="AlphaFoldDB" id="A0AAE1E029"/>
<feature type="chain" id="PRO_5042252222" evidence="1">
    <location>
        <begin position="22"/>
        <end position="91"/>
    </location>
</feature>
<evidence type="ECO:0000256" key="1">
    <source>
        <dbReference type="SAM" id="SignalP"/>
    </source>
</evidence>
<keyword evidence="3" id="KW-1185">Reference proteome</keyword>
<proteinExistence type="predicted"/>
<comment type="caution">
    <text evidence="2">The sequence shown here is derived from an EMBL/GenBank/DDBJ whole genome shotgun (WGS) entry which is preliminary data.</text>
</comment>
<protein>
    <submittedName>
        <fullName evidence="2">Uncharacterized protein</fullName>
    </submittedName>
</protein>
<sequence length="91" mass="10035">MTVVFVVLAVLAVSLLTVTEGSTITALEYKVQEIATIVLDLVKKPRFHSAYMASSPDLPQNFNIDAGNWWKGKALVGFVSPWKDIVNIQND</sequence>
<dbReference type="EMBL" id="JAWDGP010001678">
    <property type="protein sequence ID" value="KAK3789361.1"/>
    <property type="molecule type" value="Genomic_DNA"/>
</dbReference>
<evidence type="ECO:0000313" key="3">
    <source>
        <dbReference type="Proteomes" id="UP001283361"/>
    </source>
</evidence>
<organism evidence="2 3">
    <name type="scientific">Elysia crispata</name>
    <name type="common">lettuce slug</name>
    <dbReference type="NCBI Taxonomy" id="231223"/>
    <lineage>
        <taxon>Eukaryota</taxon>
        <taxon>Metazoa</taxon>
        <taxon>Spiralia</taxon>
        <taxon>Lophotrochozoa</taxon>
        <taxon>Mollusca</taxon>
        <taxon>Gastropoda</taxon>
        <taxon>Heterobranchia</taxon>
        <taxon>Euthyneura</taxon>
        <taxon>Panpulmonata</taxon>
        <taxon>Sacoglossa</taxon>
        <taxon>Placobranchoidea</taxon>
        <taxon>Plakobranchidae</taxon>
        <taxon>Elysia</taxon>
    </lineage>
</organism>
<evidence type="ECO:0000313" key="2">
    <source>
        <dbReference type="EMBL" id="KAK3789361.1"/>
    </source>
</evidence>
<reference evidence="2" key="1">
    <citation type="journal article" date="2023" name="G3 (Bethesda)">
        <title>A reference genome for the long-term kleptoplast-retaining sea slug Elysia crispata morphotype clarki.</title>
        <authorList>
            <person name="Eastman K.E."/>
            <person name="Pendleton A.L."/>
            <person name="Shaikh M.A."/>
            <person name="Suttiyut T."/>
            <person name="Ogas R."/>
            <person name="Tomko P."/>
            <person name="Gavelis G."/>
            <person name="Widhalm J.R."/>
            <person name="Wisecaver J.H."/>
        </authorList>
    </citation>
    <scope>NUCLEOTIDE SEQUENCE</scope>
    <source>
        <strain evidence="2">ECLA1</strain>
    </source>
</reference>